<reference evidence="2" key="1">
    <citation type="journal article" date="2014" name="Int. J. Syst. Evol. Microbiol.">
        <title>Complete genome sequence of Corynebacterium casei LMG S-19264T (=DSM 44701T), isolated from a smear-ripened cheese.</title>
        <authorList>
            <consortium name="US DOE Joint Genome Institute (JGI-PGF)"/>
            <person name="Walter F."/>
            <person name="Albersmeier A."/>
            <person name="Kalinowski J."/>
            <person name="Ruckert C."/>
        </authorList>
    </citation>
    <scope>NUCLEOTIDE SEQUENCE</scope>
    <source>
        <strain evidence="2">KCTC 32255</strain>
    </source>
</reference>
<keyword evidence="3" id="KW-1185">Reference proteome</keyword>
<evidence type="ECO:0000313" key="2">
    <source>
        <dbReference type="EMBL" id="GGZ08334.1"/>
    </source>
</evidence>
<evidence type="ECO:0000259" key="1">
    <source>
        <dbReference type="Pfam" id="PF13400"/>
    </source>
</evidence>
<dbReference type="Pfam" id="PF13400">
    <property type="entry name" value="Tad"/>
    <property type="match status" value="1"/>
</dbReference>
<accession>A0A918PGK0</accession>
<evidence type="ECO:0000313" key="3">
    <source>
        <dbReference type="Proteomes" id="UP000648075"/>
    </source>
</evidence>
<dbReference type="Proteomes" id="UP000648075">
    <property type="component" value="Unassembled WGS sequence"/>
</dbReference>
<dbReference type="AlphaFoldDB" id="A0A918PGK0"/>
<organism evidence="2 3">
    <name type="scientific">Novosphingobium colocasiae</name>
    <dbReference type="NCBI Taxonomy" id="1256513"/>
    <lineage>
        <taxon>Bacteria</taxon>
        <taxon>Pseudomonadati</taxon>
        <taxon>Pseudomonadota</taxon>
        <taxon>Alphaproteobacteria</taxon>
        <taxon>Sphingomonadales</taxon>
        <taxon>Sphingomonadaceae</taxon>
        <taxon>Novosphingobium</taxon>
    </lineage>
</organism>
<comment type="caution">
    <text evidence="2">The sequence shown here is derived from an EMBL/GenBank/DDBJ whole genome shotgun (WGS) entry which is preliminary data.</text>
</comment>
<dbReference type="InterPro" id="IPR028087">
    <property type="entry name" value="Tad_N"/>
</dbReference>
<sequence length="503" mass="54322">MIRRALTLLQRRFARLRADARGNVLILTALALVPLTFAVGFSIDYTRAMKLRTRMNAAADAAALAAVNVAMMQQSDSAATAAARAMFNAQVSGLPGMIYDTANPANPTVTIVSSGGVNIGRKVTVSYTAQSRNLFGGVLGKATLTINGSVTADATRAPHVDFYLLMDTSPSMLLPSTTTGLNSIRTATGCAFACHTQNPRSDGIYVRNAAGRDIWLDTASGNWCPVNATDSTYIYCTSGTRYRKSNGQYADSYWLTRNFSTLFGGSNITLRIDDEEAAAQQLIPFAINSAAGNRVTYRLQMFTYDWTHPGNTHPVKTITGTMADVNTLSGYDVPNFYGLQDNWYINNCPTSTYCNSDMGSEVHNALVRMNAVMATPGDGSTAAGPQGVLFIITDGMADEVYSGTRWNREWNAQDLADCTTIKNRGIRIAVLYTEYLPESMTGDSWSQANVAPYLANVEPALRSCASARADGTALYYKVTTDESIADALTSLFALTVQTARLTR</sequence>
<feature type="domain" description="Putative Flp pilus-assembly TadG-like N-terminal" evidence="1">
    <location>
        <begin position="22"/>
        <end position="67"/>
    </location>
</feature>
<dbReference type="EMBL" id="BMZA01000009">
    <property type="protein sequence ID" value="GGZ08334.1"/>
    <property type="molecule type" value="Genomic_DNA"/>
</dbReference>
<protein>
    <recommendedName>
        <fullName evidence="1">Putative Flp pilus-assembly TadG-like N-terminal domain-containing protein</fullName>
    </recommendedName>
</protein>
<reference evidence="2" key="2">
    <citation type="submission" date="2020-09" db="EMBL/GenBank/DDBJ databases">
        <authorList>
            <person name="Sun Q."/>
            <person name="Kim S."/>
        </authorList>
    </citation>
    <scope>NUCLEOTIDE SEQUENCE</scope>
    <source>
        <strain evidence="2">KCTC 32255</strain>
    </source>
</reference>
<gene>
    <name evidence="2" type="ORF">GCM10011614_23970</name>
</gene>
<dbReference type="RefSeq" id="WP_189621447.1">
    <property type="nucleotide sequence ID" value="NZ_BMZA01000009.1"/>
</dbReference>
<proteinExistence type="predicted"/>
<name>A0A918PGK0_9SPHN</name>